<dbReference type="InParanoid" id="A0A165AXU5"/>
<dbReference type="EMBL" id="KV427710">
    <property type="protein sequence ID" value="KZS99863.1"/>
    <property type="molecule type" value="Genomic_DNA"/>
</dbReference>
<dbReference type="OrthoDB" id="3229882at2759"/>
<name>A0A165AXU5_9APHY</name>
<dbReference type="GeneID" id="63822336"/>
<evidence type="ECO:0000313" key="1">
    <source>
        <dbReference type="EMBL" id="KZS99863.1"/>
    </source>
</evidence>
<dbReference type="AlphaFoldDB" id="A0A165AXU5"/>
<dbReference type="RefSeq" id="XP_040757604.1">
    <property type="nucleotide sequence ID" value="XM_040905306.1"/>
</dbReference>
<dbReference type="Proteomes" id="UP000076871">
    <property type="component" value="Unassembled WGS sequence"/>
</dbReference>
<proteinExistence type="predicted"/>
<reference evidence="1 2" key="1">
    <citation type="journal article" date="2016" name="Mol. Biol. Evol.">
        <title>Comparative Genomics of Early-Diverging Mushroom-Forming Fungi Provides Insights into the Origins of Lignocellulose Decay Capabilities.</title>
        <authorList>
            <person name="Nagy L.G."/>
            <person name="Riley R."/>
            <person name="Tritt A."/>
            <person name="Adam C."/>
            <person name="Daum C."/>
            <person name="Floudas D."/>
            <person name="Sun H."/>
            <person name="Yadav J.S."/>
            <person name="Pangilinan J."/>
            <person name="Larsson K.H."/>
            <person name="Matsuura K."/>
            <person name="Barry K."/>
            <person name="Labutti K."/>
            <person name="Kuo R."/>
            <person name="Ohm R.A."/>
            <person name="Bhattacharya S.S."/>
            <person name="Shirouzu T."/>
            <person name="Yoshinaga Y."/>
            <person name="Martin F.M."/>
            <person name="Grigoriev I.V."/>
            <person name="Hibbett D.S."/>
        </authorList>
    </citation>
    <scope>NUCLEOTIDE SEQUENCE [LARGE SCALE GENOMIC DNA]</scope>
    <source>
        <strain evidence="1 2">93-53</strain>
    </source>
</reference>
<keyword evidence="2" id="KW-1185">Reference proteome</keyword>
<dbReference type="STRING" id="1314785.A0A165AXU5"/>
<protein>
    <submittedName>
        <fullName evidence="1">Uncharacterized protein</fullName>
    </submittedName>
</protein>
<accession>A0A165AXU5</accession>
<sequence length="174" mass="19640">MIASHFEAGEYAFDPLTMLPIPLPPLSFTSSIDQWYSAFLRDVDSILYSSNQHHCGKGCQRIYNSMKQCQAHFPREIIPETIVDLNNGALRFKKLEPFLNTFNPVLTYCFRCNTDVTCMLSGTHARAVVAYISDYITKTPLSAHAVFEAVLNVLGHLVTCSLSINLMLTRLKQF</sequence>
<gene>
    <name evidence="1" type="ORF">LAESUDRAFT_667463</name>
</gene>
<evidence type="ECO:0000313" key="2">
    <source>
        <dbReference type="Proteomes" id="UP000076871"/>
    </source>
</evidence>
<organism evidence="1 2">
    <name type="scientific">Laetiporus sulphureus 93-53</name>
    <dbReference type="NCBI Taxonomy" id="1314785"/>
    <lineage>
        <taxon>Eukaryota</taxon>
        <taxon>Fungi</taxon>
        <taxon>Dikarya</taxon>
        <taxon>Basidiomycota</taxon>
        <taxon>Agaricomycotina</taxon>
        <taxon>Agaricomycetes</taxon>
        <taxon>Polyporales</taxon>
        <taxon>Laetiporus</taxon>
    </lineage>
</organism>